<organism evidence="1 2">
    <name type="scientific">Xiphophorus couchianus</name>
    <name type="common">Monterrey platyfish</name>
    <dbReference type="NCBI Taxonomy" id="32473"/>
    <lineage>
        <taxon>Eukaryota</taxon>
        <taxon>Metazoa</taxon>
        <taxon>Chordata</taxon>
        <taxon>Craniata</taxon>
        <taxon>Vertebrata</taxon>
        <taxon>Euteleostomi</taxon>
        <taxon>Actinopterygii</taxon>
        <taxon>Neopterygii</taxon>
        <taxon>Teleostei</taxon>
        <taxon>Neoteleostei</taxon>
        <taxon>Acanthomorphata</taxon>
        <taxon>Ovalentaria</taxon>
        <taxon>Atherinomorphae</taxon>
        <taxon>Cyprinodontiformes</taxon>
        <taxon>Poeciliidae</taxon>
        <taxon>Poeciliinae</taxon>
        <taxon>Xiphophorus</taxon>
    </lineage>
</organism>
<dbReference type="GO" id="GO:0035869">
    <property type="term" value="C:ciliary transition zone"/>
    <property type="evidence" value="ECO:0007669"/>
    <property type="project" value="TreeGrafter"/>
</dbReference>
<keyword evidence="2" id="KW-1185">Reference proteome</keyword>
<dbReference type="AlphaFoldDB" id="A0A3B5KZK9"/>
<dbReference type="PANTHER" id="PTHR31043">
    <property type="entry name" value="NEPHROCYSTIN-4"/>
    <property type="match status" value="1"/>
</dbReference>
<dbReference type="PANTHER" id="PTHR31043:SF3">
    <property type="entry name" value="NEPHROCYSTIN-4"/>
    <property type="match status" value="1"/>
</dbReference>
<accession>A0A3B5KZK9</accession>
<reference evidence="1" key="1">
    <citation type="submission" date="2025-08" db="UniProtKB">
        <authorList>
            <consortium name="Ensembl"/>
        </authorList>
    </citation>
    <scope>IDENTIFICATION</scope>
</reference>
<name>A0A3B5KZK9_9TELE</name>
<dbReference type="GeneTree" id="ENSGT00510000048827"/>
<dbReference type="GO" id="GO:1904491">
    <property type="term" value="P:protein localization to ciliary transition zone"/>
    <property type="evidence" value="ECO:0007669"/>
    <property type="project" value="TreeGrafter"/>
</dbReference>
<dbReference type="InterPro" id="IPR029775">
    <property type="entry name" value="NPHP4"/>
</dbReference>
<proteinExistence type="predicted"/>
<dbReference type="GO" id="GO:0097546">
    <property type="term" value="C:ciliary base"/>
    <property type="evidence" value="ECO:0007669"/>
    <property type="project" value="TreeGrafter"/>
</dbReference>
<dbReference type="GO" id="GO:0090090">
    <property type="term" value="P:negative regulation of canonical Wnt signaling pathway"/>
    <property type="evidence" value="ECO:0007669"/>
    <property type="project" value="InterPro"/>
</dbReference>
<evidence type="ECO:0000313" key="1">
    <source>
        <dbReference type="Ensembl" id="ENSXCOP00000003485.1"/>
    </source>
</evidence>
<dbReference type="GO" id="GO:0036064">
    <property type="term" value="C:ciliary basal body"/>
    <property type="evidence" value="ECO:0007669"/>
    <property type="project" value="TreeGrafter"/>
</dbReference>
<dbReference type="Ensembl" id="ENSXCOT00000003523.1">
    <property type="protein sequence ID" value="ENSXCOP00000003485.1"/>
    <property type="gene ID" value="ENSXCOG00000002751.1"/>
</dbReference>
<reference evidence="1" key="2">
    <citation type="submission" date="2025-09" db="UniProtKB">
        <authorList>
            <consortium name="Ensembl"/>
        </authorList>
    </citation>
    <scope>IDENTIFICATION</scope>
</reference>
<sequence length="230" mass="25439">MADSWEELFHKNRLVPPSSQTVRLAVENHLTANHGFQLSFSRLTVAQLPQVIPNIYVTYQLRVTLYDGKLQHFFGKTWKSSSQKMKNNKISFNEVLYLHTSVLLPSTLVVVELVSLSTKPDGSYLSLGRGFSILELFTNRPEGPGTNGDRRLNLHHGSPRGLLHPSLKDSVDCKNNLVIDGAHLDCVMKTHPSLNSAVHLLPEHALVSGEDNIPGLIPSPTGELFTSGKT</sequence>
<evidence type="ECO:0000313" key="2">
    <source>
        <dbReference type="Proteomes" id="UP000261380"/>
    </source>
</evidence>
<dbReference type="Proteomes" id="UP000261380">
    <property type="component" value="Unplaced"/>
</dbReference>
<dbReference type="GO" id="GO:0097730">
    <property type="term" value="C:non-motile cilium"/>
    <property type="evidence" value="ECO:0007669"/>
    <property type="project" value="InterPro"/>
</dbReference>
<dbReference type="STRING" id="32473.ENSXCOP00000003485"/>
<protein>
    <submittedName>
        <fullName evidence="1">Nephronophthisis 4</fullName>
    </submittedName>
</protein>